<keyword evidence="4" id="KW-0964">Secreted</keyword>
<evidence type="ECO:0000256" key="2">
    <source>
        <dbReference type="ARBA" id="ARBA00009006"/>
    </source>
</evidence>
<comment type="caution">
    <text evidence="7">The sequence shown here is derived from an EMBL/GenBank/DDBJ whole genome shotgun (WGS) entry which is preliminary data.</text>
</comment>
<name>A0A3A8MU74_9BACT</name>
<dbReference type="SUPFAM" id="SSF53933">
    <property type="entry name" value="Microbial ribonucleases"/>
    <property type="match status" value="1"/>
</dbReference>
<evidence type="ECO:0000256" key="5">
    <source>
        <dbReference type="ARBA" id="ARBA00022722"/>
    </source>
</evidence>
<evidence type="ECO:0000256" key="3">
    <source>
        <dbReference type="ARBA" id="ARBA00022214"/>
    </source>
</evidence>
<keyword evidence="8" id="KW-1185">Reference proteome</keyword>
<dbReference type="GO" id="GO:0005576">
    <property type="term" value="C:extracellular region"/>
    <property type="evidence" value="ECO:0007669"/>
    <property type="project" value="UniProtKB-SubCell"/>
</dbReference>
<protein>
    <recommendedName>
        <fullName evidence="3">Ribonuclease</fullName>
    </recommendedName>
</protein>
<dbReference type="InterPro" id="IPR000026">
    <property type="entry name" value="N1-like"/>
</dbReference>
<evidence type="ECO:0000256" key="4">
    <source>
        <dbReference type="ARBA" id="ARBA00022525"/>
    </source>
</evidence>
<accession>A0A3A8MU74</accession>
<sequence length="156" mass="16805">MGENGELRETFEALTHRYGVHGTPGDVAANAARHVSYRGVLRVTEKANPLVDSLRSTGALPSNYITKAQAQAAGWQPGKALWNSVPGGQIGGDVFMNTTGVLPTVPGRVWYEADVGLVGSMSRAKQEGTRLLYSDDGLVYVAIDHYATVEFVGRWK</sequence>
<dbReference type="GO" id="GO:0016787">
    <property type="term" value="F:hydrolase activity"/>
    <property type="evidence" value="ECO:0007669"/>
    <property type="project" value="UniProtKB-KW"/>
</dbReference>
<keyword evidence="6" id="KW-0378">Hydrolase</keyword>
<evidence type="ECO:0000256" key="6">
    <source>
        <dbReference type="ARBA" id="ARBA00022801"/>
    </source>
</evidence>
<dbReference type="InterPro" id="IPR016191">
    <property type="entry name" value="Ribonuclease/ribotoxin"/>
</dbReference>
<dbReference type="Proteomes" id="UP000273405">
    <property type="component" value="Unassembled WGS sequence"/>
</dbReference>
<dbReference type="Gene3D" id="3.40.20.20">
    <property type="match status" value="2"/>
</dbReference>
<proteinExistence type="inferred from homology"/>
<dbReference type="InterPro" id="IPR053753">
    <property type="entry name" value="RNase_N1/T1-like_sf"/>
</dbReference>
<keyword evidence="5" id="KW-0540">Nuclease</keyword>
<dbReference type="OrthoDB" id="5326845at2"/>
<gene>
    <name evidence="7" type="ORF">D7X12_33615</name>
</gene>
<dbReference type="Pfam" id="PF00545">
    <property type="entry name" value="Ribonuclease"/>
    <property type="match status" value="1"/>
</dbReference>
<dbReference type="GO" id="GO:0004521">
    <property type="term" value="F:RNA endonuclease activity"/>
    <property type="evidence" value="ECO:0007669"/>
    <property type="project" value="InterPro"/>
</dbReference>
<dbReference type="InterPro" id="IPR001887">
    <property type="entry name" value="Barnase"/>
</dbReference>
<reference evidence="8" key="1">
    <citation type="submission" date="2018-09" db="EMBL/GenBank/DDBJ databases">
        <authorList>
            <person name="Livingstone P.G."/>
            <person name="Whitworth D.E."/>
        </authorList>
    </citation>
    <scope>NUCLEOTIDE SEQUENCE [LARGE SCALE GENOMIC DNA]</scope>
    <source>
        <strain evidence="8">CA040B</strain>
    </source>
</reference>
<dbReference type="EMBL" id="RAWG01000314">
    <property type="protein sequence ID" value="RKH35807.1"/>
    <property type="molecule type" value="Genomic_DNA"/>
</dbReference>
<evidence type="ECO:0000256" key="1">
    <source>
        <dbReference type="ARBA" id="ARBA00004613"/>
    </source>
</evidence>
<evidence type="ECO:0000313" key="7">
    <source>
        <dbReference type="EMBL" id="RKH35807.1"/>
    </source>
</evidence>
<dbReference type="PRINTS" id="PR00117">
    <property type="entry name" value="BARNASE"/>
</dbReference>
<dbReference type="GO" id="GO:0003723">
    <property type="term" value="F:RNA binding"/>
    <property type="evidence" value="ECO:0007669"/>
    <property type="project" value="InterPro"/>
</dbReference>
<comment type="similarity">
    <text evidence="2">Belongs to the ribonuclease N1/T1 family.</text>
</comment>
<comment type="subcellular location">
    <subcellularLocation>
        <location evidence="1">Secreted</location>
    </subcellularLocation>
</comment>
<organism evidence="7 8">
    <name type="scientific">Corallococcus sicarius</name>
    <dbReference type="NCBI Taxonomy" id="2316726"/>
    <lineage>
        <taxon>Bacteria</taxon>
        <taxon>Pseudomonadati</taxon>
        <taxon>Myxococcota</taxon>
        <taxon>Myxococcia</taxon>
        <taxon>Myxococcales</taxon>
        <taxon>Cystobacterineae</taxon>
        <taxon>Myxococcaceae</taxon>
        <taxon>Corallococcus</taxon>
    </lineage>
</organism>
<dbReference type="AlphaFoldDB" id="A0A3A8MU74"/>
<evidence type="ECO:0000313" key="8">
    <source>
        <dbReference type="Proteomes" id="UP000273405"/>
    </source>
</evidence>